<comment type="caution">
    <text evidence="2">The sequence shown here is derived from an EMBL/GenBank/DDBJ whole genome shotgun (WGS) entry which is preliminary data.</text>
</comment>
<dbReference type="CDD" id="cd16376">
    <property type="entry name" value="Avd_like"/>
    <property type="match status" value="1"/>
</dbReference>
<dbReference type="Proteomes" id="UP000034706">
    <property type="component" value="Unassembled WGS sequence"/>
</dbReference>
<reference evidence="2 3" key="1">
    <citation type="journal article" date="2015" name="Nature">
        <title>rRNA introns, odd ribosomes, and small enigmatic genomes across a large radiation of phyla.</title>
        <authorList>
            <person name="Brown C.T."/>
            <person name="Hug L.A."/>
            <person name="Thomas B.C."/>
            <person name="Sharon I."/>
            <person name="Castelle C.J."/>
            <person name="Singh A."/>
            <person name="Wilkins M.J."/>
            <person name="Williams K.H."/>
            <person name="Banfield J.F."/>
        </authorList>
    </citation>
    <scope>NUCLEOTIDE SEQUENCE [LARGE SCALE GENOMIC DNA]</scope>
</reference>
<dbReference type="EMBL" id="LBVT01000029">
    <property type="protein sequence ID" value="KKQ90904.1"/>
    <property type="molecule type" value="Genomic_DNA"/>
</dbReference>
<evidence type="ECO:0000313" key="3">
    <source>
        <dbReference type="Proteomes" id="UP000034706"/>
    </source>
</evidence>
<evidence type="ECO:0000259" key="1">
    <source>
        <dbReference type="Pfam" id="PF22296"/>
    </source>
</evidence>
<sequence length="125" mass="14538">MIFLLSPPPRPLPVIQRLVSVYKLWLEFQNNIPKKLRHTLGEKIDSYFLDTIELLFTASYLGKEQKLPYLQKAGNKLDILKFFLQIAWEIKALDNKKYILLSEHLNEIGNMVGGWSKGLQKRNPA</sequence>
<accession>A0A0G0NYG5</accession>
<evidence type="ECO:0000313" key="2">
    <source>
        <dbReference type="EMBL" id="KKQ90904.1"/>
    </source>
</evidence>
<dbReference type="NCBIfam" id="NF033474">
    <property type="entry name" value="DivGenRetAVD"/>
    <property type="match status" value="1"/>
</dbReference>
<protein>
    <recommendedName>
        <fullName evidence="1">bAvd-like domain-containing protein</fullName>
    </recommendedName>
</protein>
<gene>
    <name evidence="2" type="ORF">UT16_C0029G0010</name>
</gene>
<feature type="domain" description="bAvd-like" evidence="1">
    <location>
        <begin position="16"/>
        <end position="117"/>
    </location>
</feature>
<dbReference type="Gene3D" id="1.20.1440.60">
    <property type="entry name" value="23S rRNA-intervening sequence"/>
    <property type="match status" value="1"/>
</dbReference>
<dbReference type="AlphaFoldDB" id="A0A0G0NYG5"/>
<dbReference type="Pfam" id="PF22296">
    <property type="entry name" value="bAvd"/>
    <property type="match status" value="1"/>
</dbReference>
<name>A0A0G0NYG5_9BACT</name>
<dbReference type="InterPro" id="IPR036583">
    <property type="entry name" value="23S_rRNA_IVS_sf"/>
</dbReference>
<proteinExistence type="predicted"/>
<dbReference type="InterPro" id="IPR055360">
    <property type="entry name" value="bAvd"/>
</dbReference>
<organism evidence="2 3">
    <name type="scientific">Candidatus Azambacteria bacterium GW2011_GWA2_39_10</name>
    <dbReference type="NCBI Taxonomy" id="1618611"/>
    <lineage>
        <taxon>Bacteria</taxon>
        <taxon>Candidatus Azamiibacteriota</taxon>
    </lineage>
</organism>